<dbReference type="RefSeq" id="WP_144443628.1">
    <property type="nucleotide sequence ID" value="NZ_MKZO01000058.1"/>
</dbReference>
<evidence type="ECO:0000313" key="2">
    <source>
        <dbReference type="EMBL" id="OLS60065.1"/>
    </source>
</evidence>
<evidence type="ECO:0000313" key="3">
    <source>
        <dbReference type="Proteomes" id="UP000186736"/>
    </source>
</evidence>
<sequence>MDRPDGHAPLSALLLYASKRSGYPIHKLASMPKGGVFTPLYREYYVKGKRVSRSDSLSSLDELAALAQRTKEARKSKVPDPGSDKPVEEPKAPDEPPVTMFYPTDKTPFLTTSDGTRFYQAGLVLHPPKAGKVQRLRNFAVRKVNRVLGIRDASR</sequence>
<dbReference type="Proteomes" id="UP000186736">
    <property type="component" value="Unassembled WGS sequence"/>
</dbReference>
<dbReference type="AlphaFoldDB" id="A0A1Q9QY54"/>
<proteinExistence type="predicted"/>
<evidence type="ECO:0000256" key="1">
    <source>
        <dbReference type="SAM" id="MobiDB-lite"/>
    </source>
</evidence>
<accession>A0A1Q9QY54</accession>
<gene>
    <name evidence="2" type="ORF">PSEMO_53740</name>
</gene>
<comment type="caution">
    <text evidence="2">The sequence shown here is derived from an EMBL/GenBank/DDBJ whole genome shotgun (WGS) entry which is preliminary data.</text>
</comment>
<name>A0A1Q9QY54_PSEPU</name>
<feature type="compositionally biased region" description="Basic and acidic residues" evidence="1">
    <location>
        <begin position="69"/>
        <end position="94"/>
    </location>
</feature>
<reference evidence="2 3" key="1">
    <citation type="submission" date="2016-10" db="EMBL/GenBank/DDBJ databases">
        <title>Genome Sequence of Pseudomonas putida GM4FR.</title>
        <authorList>
            <person name="Poehlein A."/>
            <person name="Wemheuer F."/>
            <person name="Hollensteiner J."/>
            <person name="Wemheuer B."/>
        </authorList>
    </citation>
    <scope>NUCLEOTIDE SEQUENCE [LARGE SCALE GENOMIC DNA]</scope>
    <source>
        <strain evidence="2 3">GM4FR</strain>
    </source>
</reference>
<feature type="region of interest" description="Disordered" evidence="1">
    <location>
        <begin position="69"/>
        <end position="106"/>
    </location>
</feature>
<organism evidence="2 3">
    <name type="scientific">Pseudomonas putida</name>
    <name type="common">Arthrobacter siderocapsulatus</name>
    <dbReference type="NCBI Taxonomy" id="303"/>
    <lineage>
        <taxon>Bacteria</taxon>
        <taxon>Pseudomonadati</taxon>
        <taxon>Pseudomonadota</taxon>
        <taxon>Gammaproteobacteria</taxon>
        <taxon>Pseudomonadales</taxon>
        <taxon>Pseudomonadaceae</taxon>
        <taxon>Pseudomonas</taxon>
    </lineage>
</organism>
<dbReference type="EMBL" id="MKZO01000058">
    <property type="protein sequence ID" value="OLS60065.1"/>
    <property type="molecule type" value="Genomic_DNA"/>
</dbReference>
<protein>
    <submittedName>
        <fullName evidence="2">Uncharacterized protein</fullName>
    </submittedName>
</protein>